<dbReference type="OrthoDB" id="5975154at2759"/>
<feature type="domain" description="Peptidase A1" evidence="3">
    <location>
        <begin position="264"/>
        <end position="586"/>
    </location>
</feature>
<evidence type="ECO:0000256" key="1">
    <source>
        <dbReference type="ARBA" id="ARBA00007447"/>
    </source>
</evidence>
<keyword evidence="2" id="KW-0812">Transmembrane</keyword>
<dbReference type="GO" id="GO:0004190">
    <property type="term" value="F:aspartic-type endopeptidase activity"/>
    <property type="evidence" value="ECO:0007669"/>
    <property type="project" value="InterPro"/>
</dbReference>
<dbReference type="PANTHER" id="PTHR47966">
    <property type="entry name" value="BETA-SITE APP-CLEAVING ENZYME, ISOFORM A-RELATED"/>
    <property type="match status" value="1"/>
</dbReference>
<dbReference type="CDD" id="cd05471">
    <property type="entry name" value="pepsin_like"/>
    <property type="match status" value="1"/>
</dbReference>
<dbReference type="SUPFAM" id="SSF50630">
    <property type="entry name" value="Acid proteases"/>
    <property type="match status" value="1"/>
</dbReference>
<dbReference type="EMBL" id="JABEBT010000167">
    <property type="protein sequence ID" value="KAF7627131.1"/>
    <property type="molecule type" value="Genomic_DNA"/>
</dbReference>
<dbReference type="Proteomes" id="UP000605970">
    <property type="component" value="Unassembled WGS sequence"/>
</dbReference>
<dbReference type="Pfam" id="PF00026">
    <property type="entry name" value="Asp"/>
    <property type="match status" value="1"/>
</dbReference>
<organism evidence="4 5">
    <name type="scientific">Meloidogyne graminicola</name>
    <dbReference type="NCBI Taxonomy" id="189291"/>
    <lineage>
        <taxon>Eukaryota</taxon>
        <taxon>Metazoa</taxon>
        <taxon>Ecdysozoa</taxon>
        <taxon>Nematoda</taxon>
        <taxon>Chromadorea</taxon>
        <taxon>Rhabditida</taxon>
        <taxon>Tylenchina</taxon>
        <taxon>Tylenchomorpha</taxon>
        <taxon>Tylenchoidea</taxon>
        <taxon>Meloidogynidae</taxon>
        <taxon>Meloidogyninae</taxon>
        <taxon>Meloidogyne</taxon>
    </lineage>
</organism>
<proteinExistence type="inferred from homology"/>
<feature type="transmembrane region" description="Helical" evidence="2">
    <location>
        <begin position="149"/>
        <end position="168"/>
    </location>
</feature>
<accession>A0A8S9ZBH0</accession>
<sequence length="592" mass="69301">MVFTPIYQTAKVTFTASSTMLTKHSLFGNENKITMTSGFEIESLDSQRFFAYSKGFTLNQSEADLFSSLTNTVLRYQIHLKRRNNGIYLAIISLPIFCITIISFISVFIHSIHLSLICQFFCLAILQLQNLQISKFLPQDFDSEPLCISISRFLLFEFFFLFIYRIWYEYKINKIKNQSKQLFDLCEDSNNLFKILPKRICFYLFIYIYYFLYFYYLKHQYLILNNFEFPKNQKNNNRNEGESTEIDDIDITEDRFYYRTWLNPQGTIKLGIPPQDFIVAFSTRSPDTFVAKHNSVNWNNFLTFDETKSYTYSSNGDFFQDSIFASYKSPYIIKCNNSNTGIIGKDLITLGDTLVLPLKFGLIKNVTMQQCMDWKDSDIEGMFGLALFNSSNGIPSTLKQIAPILDEPVFSYCNSKDYKYFPSTSVDIDESKNDGYHTRLWSIELKYKNGSFSRWNLPHKTDIEFTKLVNDNLGSSSNSYIYGDIETVNEINKELGGKLLYWQDYIQYIPCNLTNKPLIILTMGNSTIKEEWIIQPEEYIIEWYPNNCLSIFQHHTWFGAWTSLDYHTKMCFAIRFSEEGNMIGMARPKTKN</sequence>
<dbReference type="InterPro" id="IPR034164">
    <property type="entry name" value="Pepsin-like_dom"/>
</dbReference>
<dbReference type="InterPro" id="IPR001461">
    <property type="entry name" value="Aspartic_peptidase_A1"/>
</dbReference>
<dbReference type="InterPro" id="IPR021109">
    <property type="entry name" value="Peptidase_aspartic_dom_sf"/>
</dbReference>
<keyword evidence="2" id="KW-0472">Membrane</keyword>
<reference evidence="4" key="1">
    <citation type="journal article" date="2020" name="Ecol. Evol.">
        <title>Genome structure and content of the rice root-knot nematode (Meloidogyne graminicola).</title>
        <authorList>
            <person name="Phan N.T."/>
            <person name="Danchin E.G.J."/>
            <person name="Klopp C."/>
            <person name="Perfus-Barbeoch L."/>
            <person name="Kozlowski D.K."/>
            <person name="Koutsovoulos G.D."/>
            <person name="Lopez-Roques C."/>
            <person name="Bouchez O."/>
            <person name="Zahm M."/>
            <person name="Besnard G."/>
            <person name="Bellafiore S."/>
        </authorList>
    </citation>
    <scope>NUCLEOTIDE SEQUENCE</scope>
    <source>
        <strain evidence="4">VN-18</strain>
    </source>
</reference>
<dbReference type="Gene3D" id="2.40.70.10">
    <property type="entry name" value="Acid Proteases"/>
    <property type="match status" value="2"/>
</dbReference>
<evidence type="ECO:0000256" key="2">
    <source>
        <dbReference type="SAM" id="Phobius"/>
    </source>
</evidence>
<evidence type="ECO:0000313" key="5">
    <source>
        <dbReference type="Proteomes" id="UP000605970"/>
    </source>
</evidence>
<gene>
    <name evidence="4" type="ORF">Mgra_00009597</name>
</gene>
<feature type="transmembrane region" description="Helical" evidence="2">
    <location>
        <begin position="200"/>
        <end position="217"/>
    </location>
</feature>
<dbReference type="AlphaFoldDB" id="A0A8S9ZBH0"/>
<feature type="transmembrane region" description="Helical" evidence="2">
    <location>
        <begin position="86"/>
        <end position="105"/>
    </location>
</feature>
<evidence type="ECO:0000313" key="4">
    <source>
        <dbReference type="EMBL" id="KAF7627131.1"/>
    </source>
</evidence>
<comment type="similarity">
    <text evidence="1">Belongs to the peptidase A1 family.</text>
</comment>
<comment type="caution">
    <text evidence="4">The sequence shown here is derived from an EMBL/GenBank/DDBJ whole genome shotgun (WGS) entry which is preliminary data.</text>
</comment>
<dbReference type="PROSITE" id="PS51767">
    <property type="entry name" value="PEPTIDASE_A1"/>
    <property type="match status" value="1"/>
</dbReference>
<protein>
    <submittedName>
        <fullName evidence="4">Peptidase A1 domain-containing protein</fullName>
    </submittedName>
</protein>
<evidence type="ECO:0000259" key="3">
    <source>
        <dbReference type="PROSITE" id="PS51767"/>
    </source>
</evidence>
<dbReference type="InterPro" id="IPR033121">
    <property type="entry name" value="PEPTIDASE_A1"/>
</dbReference>
<name>A0A8S9ZBH0_9BILA</name>
<dbReference type="GO" id="GO:0006508">
    <property type="term" value="P:proteolysis"/>
    <property type="evidence" value="ECO:0007669"/>
    <property type="project" value="InterPro"/>
</dbReference>
<keyword evidence="2" id="KW-1133">Transmembrane helix</keyword>
<keyword evidence="5" id="KW-1185">Reference proteome</keyword>